<organism evidence="1 2">
    <name type="scientific">Micromonospora polyrhachis</name>
    <dbReference type="NCBI Taxonomy" id="1282883"/>
    <lineage>
        <taxon>Bacteria</taxon>
        <taxon>Bacillati</taxon>
        <taxon>Actinomycetota</taxon>
        <taxon>Actinomycetes</taxon>
        <taxon>Micromonosporales</taxon>
        <taxon>Micromonosporaceae</taxon>
        <taxon>Micromonospora</taxon>
    </lineage>
</organism>
<gene>
    <name evidence="1" type="ORF">FHR38_002020</name>
</gene>
<dbReference type="Proteomes" id="UP000578819">
    <property type="component" value="Unassembled WGS sequence"/>
</dbReference>
<keyword evidence="2" id="KW-1185">Reference proteome</keyword>
<protein>
    <submittedName>
        <fullName evidence="1">Uncharacterized protein</fullName>
    </submittedName>
</protein>
<reference evidence="1 2" key="1">
    <citation type="submission" date="2020-08" db="EMBL/GenBank/DDBJ databases">
        <title>Sequencing the genomes of 1000 actinobacteria strains.</title>
        <authorList>
            <person name="Klenk H.-P."/>
        </authorList>
    </citation>
    <scope>NUCLEOTIDE SEQUENCE [LARGE SCALE GENOMIC DNA]</scope>
    <source>
        <strain evidence="1 2">DSM 45886</strain>
    </source>
</reference>
<sequence>MDQFGTAELRLDDVDSLIAELEVDFQELRELTPEAANGLTNNSCCGMGSCHTF</sequence>
<name>A0A7W7SQ54_9ACTN</name>
<comment type="caution">
    <text evidence="1">The sequence shown here is derived from an EMBL/GenBank/DDBJ whole genome shotgun (WGS) entry which is preliminary data.</text>
</comment>
<dbReference type="RefSeq" id="WP_184534399.1">
    <property type="nucleotide sequence ID" value="NZ_JACHJW010000001.1"/>
</dbReference>
<evidence type="ECO:0000313" key="1">
    <source>
        <dbReference type="EMBL" id="MBB4958287.1"/>
    </source>
</evidence>
<proteinExistence type="predicted"/>
<evidence type="ECO:0000313" key="2">
    <source>
        <dbReference type="Proteomes" id="UP000578819"/>
    </source>
</evidence>
<dbReference type="AlphaFoldDB" id="A0A7W7SQ54"/>
<accession>A0A7W7SQ54</accession>
<dbReference type="EMBL" id="JACHJW010000001">
    <property type="protein sequence ID" value="MBB4958287.1"/>
    <property type="molecule type" value="Genomic_DNA"/>
</dbReference>